<gene>
    <name evidence="1" type="ORF">B0J12DRAFT_695066</name>
</gene>
<sequence>MPRIGIIAPAPEAFGFHGSNDSATNVTDSLSPHRRICVPGVCRLCYNAMVVFPSSDVYWTSVWNYNLLAIQTHLGLTFGCLPCWWLIFRNINYAIRTCTARGTAREMEDGADEQQLCG</sequence>
<dbReference type="EMBL" id="JAGTJR010000003">
    <property type="protein sequence ID" value="KAH7062521.1"/>
    <property type="molecule type" value="Genomic_DNA"/>
</dbReference>
<name>A0ABQ8GQT3_9PEZI</name>
<evidence type="ECO:0000313" key="2">
    <source>
        <dbReference type="Proteomes" id="UP000774617"/>
    </source>
</evidence>
<comment type="caution">
    <text evidence="1">The sequence shown here is derived from an EMBL/GenBank/DDBJ whole genome shotgun (WGS) entry which is preliminary data.</text>
</comment>
<keyword evidence="2" id="KW-1185">Reference proteome</keyword>
<accession>A0ABQ8GQT3</accession>
<proteinExistence type="predicted"/>
<protein>
    <submittedName>
        <fullName evidence="1">Uncharacterized protein</fullName>
    </submittedName>
</protein>
<evidence type="ECO:0000313" key="1">
    <source>
        <dbReference type="EMBL" id="KAH7062521.1"/>
    </source>
</evidence>
<organism evidence="1 2">
    <name type="scientific">Macrophomina phaseolina</name>
    <dbReference type="NCBI Taxonomy" id="35725"/>
    <lineage>
        <taxon>Eukaryota</taxon>
        <taxon>Fungi</taxon>
        <taxon>Dikarya</taxon>
        <taxon>Ascomycota</taxon>
        <taxon>Pezizomycotina</taxon>
        <taxon>Dothideomycetes</taxon>
        <taxon>Dothideomycetes incertae sedis</taxon>
        <taxon>Botryosphaeriales</taxon>
        <taxon>Botryosphaeriaceae</taxon>
        <taxon>Macrophomina</taxon>
    </lineage>
</organism>
<reference evidence="1 2" key="1">
    <citation type="journal article" date="2021" name="Nat. Commun.">
        <title>Genetic determinants of endophytism in the Arabidopsis root mycobiome.</title>
        <authorList>
            <person name="Mesny F."/>
            <person name="Miyauchi S."/>
            <person name="Thiergart T."/>
            <person name="Pickel B."/>
            <person name="Atanasova L."/>
            <person name="Karlsson M."/>
            <person name="Huettel B."/>
            <person name="Barry K.W."/>
            <person name="Haridas S."/>
            <person name="Chen C."/>
            <person name="Bauer D."/>
            <person name="Andreopoulos W."/>
            <person name="Pangilinan J."/>
            <person name="LaButti K."/>
            <person name="Riley R."/>
            <person name="Lipzen A."/>
            <person name="Clum A."/>
            <person name="Drula E."/>
            <person name="Henrissat B."/>
            <person name="Kohler A."/>
            <person name="Grigoriev I.V."/>
            <person name="Martin F.M."/>
            <person name="Hacquard S."/>
        </authorList>
    </citation>
    <scope>NUCLEOTIDE SEQUENCE [LARGE SCALE GENOMIC DNA]</scope>
    <source>
        <strain evidence="1 2">MPI-SDFR-AT-0080</strain>
    </source>
</reference>
<dbReference type="Proteomes" id="UP000774617">
    <property type="component" value="Unassembled WGS sequence"/>
</dbReference>